<dbReference type="AlphaFoldDB" id="A0A371HJX8"/>
<reference evidence="1" key="1">
    <citation type="submission" date="2018-05" db="EMBL/GenBank/DDBJ databases">
        <title>Draft genome of Mucuna pruriens seed.</title>
        <authorList>
            <person name="Nnadi N.E."/>
            <person name="Vos R."/>
            <person name="Hasami M.H."/>
            <person name="Devisetty U.K."/>
            <person name="Aguiy J.C."/>
        </authorList>
    </citation>
    <scope>NUCLEOTIDE SEQUENCE [LARGE SCALE GENOMIC DNA]</scope>
    <source>
        <strain evidence="1">JCA_2017</strain>
    </source>
</reference>
<gene>
    <name evidence="1" type="ORF">CR513_13369</name>
</gene>
<name>A0A371HJX8_MUCPR</name>
<comment type="caution">
    <text evidence="1">The sequence shown here is derived from an EMBL/GenBank/DDBJ whole genome shotgun (WGS) entry which is preliminary data.</text>
</comment>
<dbReference type="OrthoDB" id="1721574at2759"/>
<protein>
    <submittedName>
        <fullName evidence="1">Uncharacterized protein</fullName>
    </submittedName>
</protein>
<feature type="non-terminal residue" evidence="1">
    <location>
        <position position="1"/>
    </location>
</feature>
<accession>A0A371HJX8</accession>
<organism evidence="1 2">
    <name type="scientific">Mucuna pruriens</name>
    <name type="common">Velvet bean</name>
    <name type="synonym">Dolichos pruriens</name>
    <dbReference type="NCBI Taxonomy" id="157652"/>
    <lineage>
        <taxon>Eukaryota</taxon>
        <taxon>Viridiplantae</taxon>
        <taxon>Streptophyta</taxon>
        <taxon>Embryophyta</taxon>
        <taxon>Tracheophyta</taxon>
        <taxon>Spermatophyta</taxon>
        <taxon>Magnoliopsida</taxon>
        <taxon>eudicotyledons</taxon>
        <taxon>Gunneridae</taxon>
        <taxon>Pentapetalae</taxon>
        <taxon>rosids</taxon>
        <taxon>fabids</taxon>
        <taxon>Fabales</taxon>
        <taxon>Fabaceae</taxon>
        <taxon>Papilionoideae</taxon>
        <taxon>50 kb inversion clade</taxon>
        <taxon>NPAAA clade</taxon>
        <taxon>indigoferoid/millettioid clade</taxon>
        <taxon>Phaseoleae</taxon>
        <taxon>Mucuna</taxon>
    </lineage>
</organism>
<dbReference type="EMBL" id="QJKJ01002385">
    <property type="protein sequence ID" value="RDY03096.1"/>
    <property type="molecule type" value="Genomic_DNA"/>
</dbReference>
<evidence type="ECO:0000313" key="2">
    <source>
        <dbReference type="Proteomes" id="UP000257109"/>
    </source>
</evidence>
<proteinExistence type="predicted"/>
<evidence type="ECO:0000313" key="1">
    <source>
        <dbReference type="EMBL" id="RDY03096.1"/>
    </source>
</evidence>
<sequence length="90" mass="10356">MLKVPIRGGRKFSSTKEILCRYIGRKNSDIILQGTVLKRRFKIFKTINDNAYLVDMPKEFGGSNTFNVIDLTPCDASVEEANLREIFRQE</sequence>
<keyword evidence="2" id="KW-1185">Reference proteome</keyword>
<dbReference type="Proteomes" id="UP000257109">
    <property type="component" value="Unassembled WGS sequence"/>
</dbReference>